<organism evidence="2 3">
    <name type="scientific">Ciona savignyi</name>
    <name type="common">Pacific transparent sea squirt</name>
    <dbReference type="NCBI Taxonomy" id="51511"/>
    <lineage>
        <taxon>Eukaryota</taxon>
        <taxon>Metazoa</taxon>
        <taxon>Chordata</taxon>
        <taxon>Tunicata</taxon>
        <taxon>Ascidiacea</taxon>
        <taxon>Phlebobranchia</taxon>
        <taxon>Cionidae</taxon>
        <taxon>Ciona</taxon>
    </lineage>
</organism>
<dbReference type="Proteomes" id="UP000007875">
    <property type="component" value="Unassembled WGS sequence"/>
</dbReference>
<feature type="region of interest" description="Disordered" evidence="1">
    <location>
        <begin position="1"/>
        <end position="55"/>
    </location>
</feature>
<dbReference type="AlphaFoldDB" id="H2YC33"/>
<proteinExistence type="predicted"/>
<dbReference type="InParanoid" id="H2YC33"/>
<name>H2YC33_CIOSA</name>
<evidence type="ECO:0000313" key="3">
    <source>
        <dbReference type="Proteomes" id="UP000007875"/>
    </source>
</evidence>
<reference evidence="3" key="1">
    <citation type="submission" date="2003-08" db="EMBL/GenBank/DDBJ databases">
        <authorList>
            <person name="Birren B."/>
            <person name="Nusbaum C."/>
            <person name="Abebe A."/>
            <person name="Abouelleil A."/>
            <person name="Adekoya E."/>
            <person name="Ait-zahra M."/>
            <person name="Allen N."/>
            <person name="Allen T."/>
            <person name="An P."/>
            <person name="Anderson M."/>
            <person name="Anderson S."/>
            <person name="Arachchi H."/>
            <person name="Armbruster J."/>
            <person name="Bachantsang P."/>
            <person name="Baldwin J."/>
            <person name="Barry A."/>
            <person name="Bayul T."/>
            <person name="Blitshsteyn B."/>
            <person name="Bloom T."/>
            <person name="Blye J."/>
            <person name="Boguslavskiy L."/>
            <person name="Borowsky M."/>
            <person name="Boukhgalter B."/>
            <person name="Brunache A."/>
            <person name="Butler J."/>
            <person name="Calixte N."/>
            <person name="Calvo S."/>
            <person name="Camarata J."/>
            <person name="Campo K."/>
            <person name="Chang J."/>
            <person name="Cheshatsang Y."/>
            <person name="Citroen M."/>
            <person name="Collymore A."/>
            <person name="Considine T."/>
            <person name="Cook A."/>
            <person name="Cooke P."/>
            <person name="Corum B."/>
            <person name="Cuomo C."/>
            <person name="David R."/>
            <person name="Dawoe T."/>
            <person name="Degray S."/>
            <person name="Dodge S."/>
            <person name="Dooley K."/>
            <person name="Dorje P."/>
            <person name="Dorjee K."/>
            <person name="Dorris L."/>
            <person name="Duffey N."/>
            <person name="Dupes A."/>
            <person name="Elkins T."/>
            <person name="Engels R."/>
            <person name="Erickson J."/>
            <person name="Farina A."/>
            <person name="Faro S."/>
            <person name="Ferreira P."/>
            <person name="Fischer H."/>
            <person name="Fitzgerald M."/>
            <person name="Foley K."/>
            <person name="Gage D."/>
            <person name="Galagan J."/>
            <person name="Gearin G."/>
            <person name="Gnerre S."/>
            <person name="Gnirke A."/>
            <person name="Goyette A."/>
            <person name="Graham J."/>
            <person name="Grandbois E."/>
            <person name="Gyaltsen K."/>
            <person name="Hafez N."/>
            <person name="Hagopian D."/>
            <person name="Hagos B."/>
            <person name="Hall J."/>
            <person name="Hatcher B."/>
            <person name="Heller A."/>
            <person name="Higgins H."/>
            <person name="Honan T."/>
            <person name="Horn A."/>
            <person name="Houde N."/>
            <person name="Hughes L."/>
            <person name="Hulme W."/>
            <person name="Husby E."/>
            <person name="Iliev I."/>
            <person name="Jaffe D."/>
            <person name="Jones C."/>
            <person name="Kamal M."/>
            <person name="Kamat A."/>
            <person name="Kamvysselis M."/>
            <person name="Karlsson E."/>
            <person name="Kells C."/>
            <person name="Kieu A."/>
            <person name="Kisner P."/>
            <person name="Kodira C."/>
            <person name="Kulbokas E."/>
            <person name="Labutti K."/>
            <person name="Lama D."/>
            <person name="Landers T."/>
            <person name="Leger J."/>
            <person name="Levine S."/>
            <person name="Lewis D."/>
            <person name="Lewis T."/>
            <person name="Lindblad-toh K."/>
            <person name="Liu X."/>
            <person name="Lokyitsang T."/>
            <person name="Lokyitsang Y."/>
            <person name="Lucien O."/>
            <person name="Lui A."/>
            <person name="Ma L.J."/>
            <person name="Mabbitt R."/>
            <person name="Macdonald J."/>
            <person name="Maclean C."/>
            <person name="Major J."/>
            <person name="Manning J."/>
            <person name="Marabella R."/>
            <person name="Maru K."/>
            <person name="Matthews C."/>
            <person name="Mauceli E."/>
            <person name="Mccarthy M."/>
            <person name="Mcdonough S."/>
            <person name="Mcghee T."/>
            <person name="Meldrim J."/>
            <person name="Meneus L."/>
            <person name="Mesirov J."/>
            <person name="Mihalev A."/>
            <person name="Mihova T."/>
            <person name="Mikkelsen T."/>
            <person name="Mlenga V."/>
            <person name="Moru K."/>
            <person name="Mozes J."/>
            <person name="Mulrain L."/>
            <person name="Munson G."/>
            <person name="Naylor J."/>
            <person name="Newes C."/>
            <person name="Nguyen C."/>
            <person name="Nguyen N."/>
            <person name="Nguyen T."/>
            <person name="Nicol R."/>
            <person name="Nielsen C."/>
            <person name="Nizzari M."/>
            <person name="Norbu C."/>
            <person name="Norbu N."/>
            <person name="O'donnell P."/>
            <person name="Okoawo O."/>
            <person name="O'leary S."/>
            <person name="Omotosho B."/>
            <person name="O'neill K."/>
            <person name="Osman S."/>
            <person name="Parker S."/>
            <person name="Perrin D."/>
            <person name="Phunkhang P."/>
            <person name="Piqani B."/>
            <person name="Purcell S."/>
            <person name="Rachupka T."/>
            <person name="Ramasamy U."/>
            <person name="Rameau R."/>
            <person name="Ray V."/>
            <person name="Raymond C."/>
            <person name="Retta R."/>
            <person name="Richardson S."/>
            <person name="Rise C."/>
            <person name="Rodriguez J."/>
            <person name="Rogers J."/>
            <person name="Rogov P."/>
            <person name="Rutman M."/>
            <person name="Schupbach R."/>
            <person name="Seaman C."/>
            <person name="Settipalli S."/>
            <person name="Sharpe T."/>
            <person name="Sheridan J."/>
            <person name="Sherpa N."/>
            <person name="Shi J."/>
            <person name="Smirnov S."/>
            <person name="Smith C."/>
            <person name="Sougnez C."/>
            <person name="Spencer B."/>
            <person name="Stalker J."/>
            <person name="Stange-thomann N."/>
            <person name="Stavropoulos S."/>
            <person name="Stetson K."/>
            <person name="Stone C."/>
            <person name="Stone S."/>
            <person name="Stubbs M."/>
            <person name="Talamas J."/>
            <person name="Tchuinga P."/>
            <person name="Tenzing P."/>
            <person name="Tesfaye S."/>
            <person name="Theodore J."/>
            <person name="Thoulutsang Y."/>
            <person name="Topham K."/>
            <person name="Towey S."/>
            <person name="Tsamla T."/>
            <person name="Tsomo N."/>
            <person name="Vallee D."/>
            <person name="Vassiliev H."/>
            <person name="Venkataraman V."/>
            <person name="Vinson J."/>
            <person name="Vo A."/>
            <person name="Wade C."/>
            <person name="Wang S."/>
            <person name="Wangchuk T."/>
            <person name="Wangdi T."/>
            <person name="Whittaker C."/>
            <person name="Wilkinson J."/>
            <person name="Wu Y."/>
            <person name="Wyman D."/>
            <person name="Yadav S."/>
            <person name="Yang S."/>
            <person name="Yang X."/>
            <person name="Yeager S."/>
            <person name="Yee E."/>
            <person name="Young G."/>
            <person name="Zainoun J."/>
            <person name="Zembeck L."/>
            <person name="Zimmer A."/>
            <person name="Zody M."/>
            <person name="Lander E."/>
        </authorList>
    </citation>
    <scope>NUCLEOTIDE SEQUENCE [LARGE SCALE GENOMIC DNA]</scope>
</reference>
<reference evidence="2" key="2">
    <citation type="submission" date="2025-08" db="UniProtKB">
        <authorList>
            <consortium name="Ensembl"/>
        </authorList>
    </citation>
    <scope>IDENTIFICATION</scope>
</reference>
<reference evidence="2" key="3">
    <citation type="submission" date="2025-09" db="UniProtKB">
        <authorList>
            <consortium name="Ensembl"/>
        </authorList>
    </citation>
    <scope>IDENTIFICATION</scope>
</reference>
<protein>
    <submittedName>
        <fullName evidence="2">Uncharacterized protein</fullName>
    </submittedName>
</protein>
<evidence type="ECO:0000313" key="2">
    <source>
        <dbReference type="Ensembl" id="ENSCSAVP00000002881.1"/>
    </source>
</evidence>
<feature type="compositionally biased region" description="Polar residues" evidence="1">
    <location>
        <begin position="1"/>
        <end position="10"/>
    </location>
</feature>
<feature type="compositionally biased region" description="Basic residues" evidence="1">
    <location>
        <begin position="30"/>
        <end position="43"/>
    </location>
</feature>
<accession>H2YC33</accession>
<dbReference type="Ensembl" id="ENSCSAVT00000002925.1">
    <property type="protein sequence ID" value="ENSCSAVP00000002881.1"/>
    <property type="gene ID" value="ENSCSAVG00000001717.1"/>
</dbReference>
<evidence type="ECO:0000256" key="1">
    <source>
        <dbReference type="SAM" id="MobiDB-lite"/>
    </source>
</evidence>
<sequence>SNGSDVQSSLIRLITAENPPKPVKSPSRLLRQRSSPKRIRPLQHGRIEPTTRSLY</sequence>
<dbReference type="HOGENOM" id="CLU_3037556_0_0_1"/>
<keyword evidence="3" id="KW-1185">Reference proteome</keyword>